<evidence type="ECO:0000256" key="1">
    <source>
        <dbReference type="ARBA" id="ARBA00022679"/>
    </source>
</evidence>
<keyword evidence="3" id="KW-0472">Membrane</keyword>
<dbReference type="InterPro" id="IPR002123">
    <property type="entry name" value="Plipid/glycerol_acylTrfase"/>
</dbReference>
<dbReference type="PANTHER" id="PTHR10434">
    <property type="entry name" value="1-ACYL-SN-GLYCEROL-3-PHOSPHATE ACYLTRANSFERASE"/>
    <property type="match status" value="1"/>
</dbReference>
<protein>
    <recommendedName>
        <fullName evidence="4">Phospholipid/glycerol acyltransferase domain-containing protein</fullName>
    </recommendedName>
</protein>
<dbReference type="AlphaFoldDB" id="A0A381U4V7"/>
<keyword evidence="2" id="KW-0012">Acyltransferase</keyword>
<dbReference type="GO" id="GO:0003841">
    <property type="term" value="F:1-acylglycerol-3-phosphate O-acyltransferase activity"/>
    <property type="evidence" value="ECO:0007669"/>
    <property type="project" value="TreeGrafter"/>
</dbReference>
<dbReference type="PANTHER" id="PTHR10434:SF11">
    <property type="entry name" value="1-ACYL-SN-GLYCEROL-3-PHOSPHATE ACYLTRANSFERASE"/>
    <property type="match status" value="1"/>
</dbReference>
<evidence type="ECO:0000313" key="5">
    <source>
        <dbReference type="EMBL" id="SVA23280.1"/>
    </source>
</evidence>
<keyword evidence="1" id="KW-0808">Transferase</keyword>
<gene>
    <name evidence="5" type="ORF">METZ01_LOCUS76134</name>
</gene>
<evidence type="ECO:0000256" key="2">
    <source>
        <dbReference type="ARBA" id="ARBA00023315"/>
    </source>
</evidence>
<reference evidence="5" key="1">
    <citation type="submission" date="2018-05" db="EMBL/GenBank/DDBJ databases">
        <authorList>
            <person name="Lanie J.A."/>
            <person name="Ng W.-L."/>
            <person name="Kazmierczak K.M."/>
            <person name="Andrzejewski T.M."/>
            <person name="Davidsen T.M."/>
            <person name="Wayne K.J."/>
            <person name="Tettelin H."/>
            <person name="Glass J.I."/>
            <person name="Rusch D."/>
            <person name="Podicherti R."/>
            <person name="Tsui H.-C.T."/>
            <person name="Winkler M.E."/>
        </authorList>
    </citation>
    <scope>NUCLEOTIDE SEQUENCE</scope>
</reference>
<dbReference type="GO" id="GO:0006654">
    <property type="term" value="P:phosphatidic acid biosynthetic process"/>
    <property type="evidence" value="ECO:0007669"/>
    <property type="project" value="TreeGrafter"/>
</dbReference>
<feature type="transmembrane region" description="Helical" evidence="3">
    <location>
        <begin position="45"/>
        <end position="64"/>
    </location>
</feature>
<proteinExistence type="predicted"/>
<keyword evidence="3" id="KW-0812">Transmembrane</keyword>
<feature type="non-terminal residue" evidence="5">
    <location>
        <position position="244"/>
    </location>
</feature>
<name>A0A381U4V7_9ZZZZ</name>
<evidence type="ECO:0000256" key="3">
    <source>
        <dbReference type="SAM" id="Phobius"/>
    </source>
</evidence>
<feature type="domain" description="Phospholipid/glycerol acyltransferase" evidence="4">
    <location>
        <begin position="79"/>
        <end position="193"/>
    </location>
</feature>
<evidence type="ECO:0000259" key="4">
    <source>
        <dbReference type="SMART" id="SM00563"/>
    </source>
</evidence>
<dbReference type="SMART" id="SM00563">
    <property type="entry name" value="PlsC"/>
    <property type="match status" value="1"/>
</dbReference>
<accession>A0A381U4V7</accession>
<feature type="transmembrane region" description="Helical" evidence="3">
    <location>
        <begin position="12"/>
        <end position="33"/>
    </location>
</feature>
<sequence length="244" mass="28284">MVRLIKMVLCGLYNVWFYTLAGTSIIIFLPYLFVTSFKESWYPYFFWFARNIWASIILYGMGLIPKIEYKEPFEKGKSYMLVANHKSMIDVMLMLKVCKFPCVFVGKKELLKLPVFGYFYKRVAIMVNRDSAKSRKAVYVHAERRLSQGLGICIFPEGGVFGPEVKLAPFKNGAFRFSTDFQIPIVPMSFLDCEKRYPYHFSYGHYVGGPGVLRVRVHNHISTKGKGHGDMEGLKQQVYDLLWN</sequence>
<dbReference type="CDD" id="cd07989">
    <property type="entry name" value="LPLAT_AGPAT-like"/>
    <property type="match status" value="1"/>
</dbReference>
<organism evidence="5">
    <name type="scientific">marine metagenome</name>
    <dbReference type="NCBI Taxonomy" id="408172"/>
    <lineage>
        <taxon>unclassified sequences</taxon>
        <taxon>metagenomes</taxon>
        <taxon>ecological metagenomes</taxon>
    </lineage>
</organism>
<dbReference type="Pfam" id="PF01553">
    <property type="entry name" value="Acyltransferase"/>
    <property type="match status" value="1"/>
</dbReference>
<feature type="non-terminal residue" evidence="5">
    <location>
        <position position="1"/>
    </location>
</feature>
<keyword evidence="3" id="KW-1133">Transmembrane helix</keyword>
<dbReference type="SUPFAM" id="SSF69593">
    <property type="entry name" value="Glycerol-3-phosphate (1)-acyltransferase"/>
    <property type="match status" value="1"/>
</dbReference>
<dbReference type="EMBL" id="UINC01005744">
    <property type="protein sequence ID" value="SVA23280.1"/>
    <property type="molecule type" value="Genomic_DNA"/>
</dbReference>